<evidence type="ECO:0000313" key="1">
    <source>
        <dbReference type="EMBL" id="KAF0705929.1"/>
    </source>
</evidence>
<feature type="non-terminal residue" evidence="1">
    <location>
        <position position="1"/>
    </location>
</feature>
<sequence>IECTSINTTNHHDWVVCAGILESLVNRFQERSILLTKIKNESSPNPISFLVETSHIITSIKIESKQYLLTTEQVLSSLIANETVESGNILDSFPEHDPGKREIGMLWMNQNILKIIKKMLNLKSSNKVSIECMSINTTNHYDWVVCAGILESLVNRFQECSILLTKIKNEFSPNPISFLVETSHIITSIKIESKQYLLTTE</sequence>
<dbReference type="AlphaFoldDB" id="A0A6G0VQF6"/>
<feature type="non-terminal residue" evidence="1">
    <location>
        <position position="201"/>
    </location>
</feature>
<gene>
    <name evidence="1" type="ORF">FWK35_00035285</name>
</gene>
<comment type="caution">
    <text evidence="1">The sequence shown here is derived from an EMBL/GenBank/DDBJ whole genome shotgun (WGS) entry which is preliminary data.</text>
</comment>
<keyword evidence="2" id="KW-1185">Reference proteome</keyword>
<dbReference type="Proteomes" id="UP000478052">
    <property type="component" value="Unassembled WGS sequence"/>
</dbReference>
<protein>
    <submittedName>
        <fullName evidence="1">52 kDa repressor of the inhibitor of the protein kinase-like</fullName>
    </submittedName>
</protein>
<dbReference type="EMBL" id="VUJU01013096">
    <property type="protein sequence ID" value="KAF0705929.1"/>
    <property type="molecule type" value="Genomic_DNA"/>
</dbReference>
<evidence type="ECO:0000313" key="2">
    <source>
        <dbReference type="Proteomes" id="UP000478052"/>
    </source>
</evidence>
<name>A0A6G0VQF6_APHCR</name>
<proteinExistence type="predicted"/>
<accession>A0A6G0VQF6</accession>
<organism evidence="1 2">
    <name type="scientific">Aphis craccivora</name>
    <name type="common">Cowpea aphid</name>
    <dbReference type="NCBI Taxonomy" id="307492"/>
    <lineage>
        <taxon>Eukaryota</taxon>
        <taxon>Metazoa</taxon>
        <taxon>Ecdysozoa</taxon>
        <taxon>Arthropoda</taxon>
        <taxon>Hexapoda</taxon>
        <taxon>Insecta</taxon>
        <taxon>Pterygota</taxon>
        <taxon>Neoptera</taxon>
        <taxon>Paraneoptera</taxon>
        <taxon>Hemiptera</taxon>
        <taxon>Sternorrhyncha</taxon>
        <taxon>Aphidomorpha</taxon>
        <taxon>Aphidoidea</taxon>
        <taxon>Aphididae</taxon>
        <taxon>Aphidini</taxon>
        <taxon>Aphis</taxon>
        <taxon>Aphis</taxon>
    </lineage>
</organism>
<reference evidence="1 2" key="1">
    <citation type="submission" date="2019-08" db="EMBL/GenBank/DDBJ databases">
        <title>Whole genome of Aphis craccivora.</title>
        <authorList>
            <person name="Voronova N.V."/>
            <person name="Shulinski R.S."/>
            <person name="Bandarenka Y.V."/>
            <person name="Zhorov D.G."/>
            <person name="Warner D."/>
        </authorList>
    </citation>
    <scope>NUCLEOTIDE SEQUENCE [LARGE SCALE GENOMIC DNA]</scope>
    <source>
        <strain evidence="1">180601</strain>
        <tissue evidence="1">Whole Body</tissue>
    </source>
</reference>